<dbReference type="EMBL" id="MU274917">
    <property type="protein sequence ID" value="KAI0087533.1"/>
    <property type="molecule type" value="Genomic_DNA"/>
</dbReference>
<accession>A0ACB8TZY0</accession>
<dbReference type="Proteomes" id="UP001055072">
    <property type="component" value="Unassembled WGS sequence"/>
</dbReference>
<evidence type="ECO:0000313" key="1">
    <source>
        <dbReference type="EMBL" id="KAI0087533.1"/>
    </source>
</evidence>
<sequence>MEVASPLAIQIATLTRSVSYSEVASVTVLAWDTLITLSDEVELIWKQRWTPAKVLYLLARYLPLGFQLALLGINTDGTTGLHFTVDQCRKWMIFQAIFLQLVVTTVDIILMIRVFALYNKSRPLLIFLSTIFLAEIAYLSYNLATVTPRLGFAEDCFVRSSPPSFIFYWIVSLVFETLLFVLTLIKFVMAISDGWGKRPVMQEFVRDVTMVINSALYKSVHSPLAGICFTWLQSVLSFAGSRLILTPRRRSSIRAASTGVHTGSGDGVSIPLSPLSPRTIAPSDNRFSNATVKVVQPSFISKSATSSPISEIQKSHGWDTIPSPSSIPRDRPPLHIRVDIKEEHEIFEYDFDQDSATPQSIQKHDDVGLAV</sequence>
<gene>
    <name evidence="1" type="ORF">BDY19DRAFT_994857</name>
</gene>
<comment type="caution">
    <text evidence="1">The sequence shown here is derived from an EMBL/GenBank/DDBJ whole genome shotgun (WGS) entry which is preliminary data.</text>
</comment>
<reference evidence="1" key="1">
    <citation type="journal article" date="2021" name="Environ. Microbiol.">
        <title>Gene family expansions and transcriptome signatures uncover fungal adaptations to wood decay.</title>
        <authorList>
            <person name="Hage H."/>
            <person name="Miyauchi S."/>
            <person name="Viragh M."/>
            <person name="Drula E."/>
            <person name="Min B."/>
            <person name="Chaduli D."/>
            <person name="Navarro D."/>
            <person name="Favel A."/>
            <person name="Norest M."/>
            <person name="Lesage-Meessen L."/>
            <person name="Balint B."/>
            <person name="Merenyi Z."/>
            <person name="de Eugenio L."/>
            <person name="Morin E."/>
            <person name="Martinez A.T."/>
            <person name="Baldrian P."/>
            <person name="Stursova M."/>
            <person name="Martinez M.J."/>
            <person name="Novotny C."/>
            <person name="Magnuson J.K."/>
            <person name="Spatafora J.W."/>
            <person name="Maurice S."/>
            <person name="Pangilinan J."/>
            <person name="Andreopoulos W."/>
            <person name="LaButti K."/>
            <person name="Hundley H."/>
            <person name="Na H."/>
            <person name="Kuo A."/>
            <person name="Barry K."/>
            <person name="Lipzen A."/>
            <person name="Henrissat B."/>
            <person name="Riley R."/>
            <person name="Ahrendt S."/>
            <person name="Nagy L.G."/>
            <person name="Grigoriev I.V."/>
            <person name="Martin F."/>
            <person name="Rosso M.N."/>
        </authorList>
    </citation>
    <scope>NUCLEOTIDE SEQUENCE</scope>
    <source>
        <strain evidence="1">CBS 384.51</strain>
    </source>
</reference>
<proteinExistence type="predicted"/>
<keyword evidence="2" id="KW-1185">Reference proteome</keyword>
<name>A0ACB8TZY0_9APHY</name>
<organism evidence="1 2">
    <name type="scientific">Irpex rosettiformis</name>
    <dbReference type="NCBI Taxonomy" id="378272"/>
    <lineage>
        <taxon>Eukaryota</taxon>
        <taxon>Fungi</taxon>
        <taxon>Dikarya</taxon>
        <taxon>Basidiomycota</taxon>
        <taxon>Agaricomycotina</taxon>
        <taxon>Agaricomycetes</taxon>
        <taxon>Polyporales</taxon>
        <taxon>Irpicaceae</taxon>
        <taxon>Irpex</taxon>
    </lineage>
</organism>
<protein>
    <submittedName>
        <fullName evidence="1">Uncharacterized protein</fullName>
    </submittedName>
</protein>
<evidence type="ECO:0000313" key="2">
    <source>
        <dbReference type="Proteomes" id="UP001055072"/>
    </source>
</evidence>